<protein>
    <recommendedName>
        <fullName evidence="3 7">Nuclease SbcCD subunit D</fullName>
    </recommendedName>
</protein>
<evidence type="ECO:0000256" key="7">
    <source>
        <dbReference type="RuleBase" id="RU363069"/>
    </source>
</evidence>
<dbReference type="Proteomes" id="UP001142291">
    <property type="component" value="Unassembled WGS sequence"/>
</dbReference>
<evidence type="ECO:0000256" key="1">
    <source>
        <dbReference type="ARBA" id="ARBA00010555"/>
    </source>
</evidence>
<name>A0A9W6HKX5_9MICO</name>
<comment type="caution">
    <text evidence="10">The sequence shown here is derived from an EMBL/GenBank/DDBJ whole genome shotgun (WGS) entry which is preliminary data.</text>
</comment>
<comment type="function">
    <text evidence="7">SbcCD cleaves DNA hairpin structures. These structures can inhibit DNA replication and are intermediates in certain DNA recombination reactions. The complex acts as a 3'-&gt;5' double strand exonuclease that can open hairpins. It also has a 5' single-strand endonuclease activity.</text>
</comment>
<dbReference type="Gene3D" id="3.60.21.10">
    <property type="match status" value="1"/>
</dbReference>
<evidence type="ECO:0000256" key="3">
    <source>
        <dbReference type="ARBA" id="ARBA00013365"/>
    </source>
</evidence>
<keyword evidence="6 7" id="KW-0269">Exonuclease</keyword>
<dbReference type="GO" id="GO:0006310">
    <property type="term" value="P:DNA recombination"/>
    <property type="evidence" value="ECO:0007669"/>
    <property type="project" value="UniProtKB-KW"/>
</dbReference>
<reference evidence="10" key="1">
    <citation type="journal article" date="2014" name="Int. J. Syst. Evol. Microbiol.">
        <title>Complete genome sequence of Corynebacterium casei LMG S-19264T (=DSM 44701T), isolated from a smear-ripened cheese.</title>
        <authorList>
            <consortium name="US DOE Joint Genome Institute (JGI-PGF)"/>
            <person name="Walter F."/>
            <person name="Albersmeier A."/>
            <person name="Kalinowski J."/>
            <person name="Ruckert C."/>
        </authorList>
    </citation>
    <scope>NUCLEOTIDE SEQUENCE</scope>
    <source>
        <strain evidence="10">VKM Ac-1940</strain>
    </source>
</reference>
<comment type="subunit">
    <text evidence="2 7">Heterodimer of SbcC and SbcD.</text>
</comment>
<reference evidence="10" key="2">
    <citation type="submission" date="2023-01" db="EMBL/GenBank/DDBJ databases">
        <authorList>
            <person name="Sun Q."/>
            <person name="Evtushenko L."/>
        </authorList>
    </citation>
    <scope>NUCLEOTIDE SEQUENCE</scope>
    <source>
        <strain evidence="10">VKM Ac-1940</strain>
    </source>
</reference>
<organism evidence="10 11">
    <name type="scientific">Microbacterium dextranolyticum</name>
    <dbReference type="NCBI Taxonomy" id="36806"/>
    <lineage>
        <taxon>Bacteria</taxon>
        <taxon>Bacillati</taxon>
        <taxon>Actinomycetota</taxon>
        <taxon>Actinomycetes</taxon>
        <taxon>Micrococcales</taxon>
        <taxon>Microbacteriaceae</taxon>
        <taxon>Microbacterium</taxon>
    </lineage>
</organism>
<comment type="similarity">
    <text evidence="1 7">Belongs to the SbcD family.</text>
</comment>
<evidence type="ECO:0000259" key="8">
    <source>
        <dbReference type="Pfam" id="PF00149"/>
    </source>
</evidence>
<dbReference type="SUPFAM" id="SSF56300">
    <property type="entry name" value="Metallo-dependent phosphatases"/>
    <property type="match status" value="1"/>
</dbReference>
<dbReference type="InterPro" id="IPR050535">
    <property type="entry name" value="DNA_Repair-Maintenance_Comp"/>
</dbReference>
<dbReference type="InterPro" id="IPR041796">
    <property type="entry name" value="Mre11_N"/>
</dbReference>
<dbReference type="InterPro" id="IPR029052">
    <property type="entry name" value="Metallo-depent_PP-like"/>
</dbReference>
<keyword evidence="11" id="KW-1185">Reference proteome</keyword>
<evidence type="ECO:0000256" key="6">
    <source>
        <dbReference type="ARBA" id="ARBA00022839"/>
    </source>
</evidence>
<evidence type="ECO:0000313" key="10">
    <source>
        <dbReference type="EMBL" id="GLJ95061.1"/>
    </source>
</evidence>
<feature type="domain" description="Calcineurin-like phosphoesterase" evidence="8">
    <location>
        <begin position="1"/>
        <end position="220"/>
    </location>
</feature>
<evidence type="ECO:0000256" key="2">
    <source>
        <dbReference type="ARBA" id="ARBA00011322"/>
    </source>
</evidence>
<dbReference type="Pfam" id="PF00149">
    <property type="entry name" value="Metallophos"/>
    <property type="match status" value="1"/>
</dbReference>
<dbReference type="GO" id="GO:0008408">
    <property type="term" value="F:3'-5' exonuclease activity"/>
    <property type="evidence" value="ECO:0007669"/>
    <property type="project" value="InterPro"/>
</dbReference>
<dbReference type="CDD" id="cd00840">
    <property type="entry name" value="MPP_Mre11_N"/>
    <property type="match status" value="1"/>
</dbReference>
<gene>
    <name evidence="7 10" type="primary">sbcD</name>
    <name evidence="10" type="ORF">GCM10017591_11230</name>
</gene>
<proteinExistence type="inferred from homology"/>
<dbReference type="AlphaFoldDB" id="A0A9W6HKX5"/>
<dbReference type="GO" id="GO:0006260">
    <property type="term" value="P:DNA replication"/>
    <property type="evidence" value="ECO:0007669"/>
    <property type="project" value="UniProtKB-KW"/>
</dbReference>
<dbReference type="EMBL" id="BSER01000007">
    <property type="protein sequence ID" value="GLJ95061.1"/>
    <property type="molecule type" value="Genomic_DNA"/>
</dbReference>
<evidence type="ECO:0000256" key="4">
    <source>
        <dbReference type="ARBA" id="ARBA00022722"/>
    </source>
</evidence>
<dbReference type="InterPro" id="IPR004593">
    <property type="entry name" value="SbcD"/>
</dbReference>
<dbReference type="PANTHER" id="PTHR30337:SF0">
    <property type="entry name" value="NUCLEASE SBCCD SUBUNIT D"/>
    <property type="match status" value="1"/>
</dbReference>
<dbReference type="NCBIfam" id="TIGR00619">
    <property type="entry name" value="sbcd"/>
    <property type="match status" value="1"/>
</dbReference>
<dbReference type="RefSeq" id="WP_204964513.1">
    <property type="nucleotide sequence ID" value="NZ_BAAAUR010000004.1"/>
</dbReference>
<feature type="domain" description="Nuclease SbcCD subunit D C-terminal" evidence="9">
    <location>
        <begin position="269"/>
        <end position="358"/>
    </location>
</feature>
<keyword evidence="7" id="KW-0255">Endonuclease</keyword>
<evidence type="ECO:0000256" key="5">
    <source>
        <dbReference type="ARBA" id="ARBA00022801"/>
    </source>
</evidence>
<accession>A0A9W6HKX5</accession>
<keyword evidence="5 7" id="KW-0378">Hydrolase</keyword>
<sequence>MRILHTSDWHIGRTFHGHATLDALRGVLEALTDQVREHDVDVVVVAGDVFDSATPAAGCYTLLSDTLRALADTGAQVVVTSGNHDSAARLGFQAGLLRDGIHVLTDPGRIAEPVTVVDADGPVHIYGIPFLEPALLRHEWAGVRSQADVLTHAMDLVRADLAERRGSDPHARSVAMAHCFAAGVEPTPHLERDIQQGGLDVVPLAAFDGVDYVALGHIHGRQQLAPHIRYAGAPLHYSFGEGDKPRGSWLIELGAEGFSGAHWLPLPVPRRLMTLRGELDDLLSDTAHAEAEAAWVSVEYTDALPQADPLRRLQQRFPHCAAVVHAPVGAQTGDARTYVQRVRAARTDQELVDAFLAHVRAGEGASDRESDVLRDVLDERTRAEALA</sequence>
<dbReference type="InterPro" id="IPR026843">
    <property type="entry name" value="SbcD_C"/>
</dbReference>
<evidence type="ECO:0000259" key="9">
    <source>
        <dbReference type="Pfam" id="PF12320"/>
    </source>
</evidence>
<dbReference type="PANTHER" id="PTHR30337">
    <property type="entry name" value="COMPONENT OF ATP-DEPENDENT DSDNA EXONUCLEASE"/>
    <property type="match status" value="1"/>
</dbReference>
<dbReference type="Pfam" id="PF12320">
    <property type="entry name" value="SbcD_C"/>
    <property type="match status" value="1"/>
</dbReference>
<dbReference type="GO" id="GO:0004519">
    <property type="term" value="F:endonuclease activity"/>
    <property type="evidence" value="ECO:0007669"/>
    <property type="project" value="UniProtKB-KW"/>
</dbReference>
<evidence type="ECO:0000313" key="11">
    <source>
        <dbReference type="Proteomes" id="UP001142291"/>
    </source>
</evidence>
<keyword evidence="7" id="KW-0233">DNA recombination</keyword>
<keyword evidence="4 7" id="KW-0540">Nuclease</keyword>
<keyword evidence="7" id="KW-0235">DNA replication</keyword>
<dbReference type="InterPro" id="IPR004843">
    <property type="entry name" value="Calcineurin-like_PHP"/>
</dbReference>